<evidence type="ECO:0000313" key="1">
    <source>
        <dbReference type="EMBL" id="KAF2708103.1"/>
    </source>
</evidence>
<protein>
    <submittedName>
        <fullName evidence="1">Uncharacterized protein</fullName>
    </submittedName>
</protein>
<keyword evidence="2" id="KW-1185">Reference proteome</keyword>
<proteinExistence type="predicted"/>
<gene>
    <name evidence="1" type="ORF">K504DRAFT_503292</name>
</gene>
<reference evidence="1" key="1">
    <citation type="journal article" date="2020" name="Stud. Mycol.">
        <title>101 Dothideomycetes genomes: a test case for predicting lifestyles and emergence of pathogens.</title>
        <authorList>
            <person name="Haridas S."/>
            <person name="Albert R."/>
            <person name="Binder M."/>
            <person name="Bloem J."/>
            <person name="Labutti K."/>
            <person name="Salamov A."/>
            <person name="Andreopoulos B."/>
            <person name="Baker S."/>
            <person name="Barry K."/>
            <person name="Bills G."/>
            <person name="Bluhm B."/>
            <person name="Cannon C."/>
            <person name="Castanera R."/>
            <person name="Culley D."/>
            <person name="Daum C."/>
            <person name="Ezra D."/>
            <person name="Gonzalez J."/>
            <person name="Henrissat B."/>
            <person name="Kuo A."/>
            <person name="Liang C."/>
            <person name="Lipzen A."/>
            <person name="Lutzoni F."/>
            <person name="Magnuson J."/>
            <person name="Mondo S."/>
            <person name="Nolan M."/>
            <person name="Ohm R."/>
            <person name="Pangilinan J."/>
            <person name="Park H.-J."/>
            <person name="Ramirez L."/>
            <person name="Alfaro M."/>
            <person name="Sun H."/>
            <person name="Tritt A."/>
            <person name="Yoshinaga Y."/>
            <person name="Zwiers L.-H."/>
            <person name="Turgeon B."/>
            <person name="Goodwin S."/>
            <person name="Spatafora J."/>
            <person name="Crous P."/>
            <person name="Grigoriev I."/>
        </authorList>
    </citation>
    <scope>NUCLEOTIDE SEQUENCE</scope>
    <source>
        <strain evidence="1">CBS 279.74</strain>
    </source>
</reference>
<organism evidence="1 2">
    <name type="scientific">Pleomassaria siparia CBS 279.74</name>
    <dbReference type="NCBI Taxonomy" id="1314801"/>
    <lineage>
        <taxon>Eukaryota</taxon>
        <taxon>Fungi</taxon>
        <taxon>Dikarya</taxon>
        <taxon>Ascomycota</taxon>
        <taxon>Pezizomycotina</taxon>
        <taxon>Dothideomycetes</taxon>
        <taxon>Pleosporomycetidae</taxon>
        <taxon>Pleosporales</taxon>
        <taxon>Pleomassariaceae</taxon>
        <taxon>Pleomassaria</taxon>
    </lineage>
</organism>
<name>A0A6G1K657_9PLEO</name>
<accession>A0A6G1K657</accession>
<dbReference type="AlphaFoldDB" id="A0A6G1K657"/>
<evidence type="ECO:0000313" key="2">
    <source>
        <dbReference type="Proteomes" id="UP000799428"/>
    </source>
</evidence>
<dbReference type="Gene3D" id="1.20.970.30">
    <property type="entry name" value="eIF4G, eIF4E-binding domain"/>
    <property type="match status" value="1"/>
</dbReference>
<dbReference type="Proteomes" id="UP000799428">
    <property type="component" value="Unassembled WGS sequence"/>
</dbReference>
<dbReference type="OrthoDB" id="10069349at2759"/>
<sequence length="124" mass="14679">MEFLLAYIEPNPASALNEAARKLASEDWDGCCRRTELQLHRSLVAAQLSARNVYDKDFMLQTRAVFKEKPSTDWDMKLKEVDCWRFHRLGHEAQGSRLFGDSTDWDMKLNESDCWRLYRLCPWF</sequence>
<dbReference type="EMBL" id="MU005772">
    <property type="protein sequence ID" value="KAF2708103.1"/>
    <property type="molecule type" value="Genomic_DNA"/>
</dbReference>
<dbReference type="InterPro" id="IPR036211">
    <property type="entry name" value="eIF4G_eIF4E-bd_sf"/>
</dbReference>